<protein>
    <submittedName>
        <fullName evidence="1">Uncharacterized protein</fullName>
    </submittedName>
</protein>
<name>A0A4U5LQT3_STECR</name>
<dbReference type="Proteomes" id="UP000298663">
    <property type="component" value="Unassembled WGS sequence"/>
</dbReference>
<evidence type="ECO:0000313" key="2">
    <source>
        <dbReference type="Proteomes" id="UP000298663"/>
    </source>
</evidence>
<evidence type="ECO:0000313" key="1">
    <source>
        <dbReference type="EMBL" id="TKR58326.1"/>
    </source>
</evidence>
<accession>A0A4U5LQT3</accession>
<sequence length="189" mass="21875">MMPLKLKPTAGWPKFDPKNFQAKDKLHIPVDWMVNLAVTLPKEHFGARDGYGQYVPLHEDDQELLLTDFEFGMREKQLTVSELLGNAPPWMKNPIHVQQVRKGVYITPRAQHEAFEHASLMEREEIQCGLICETFDQVKKTTTHHPYNEELKAVKEYPLYIDFGGELNSNESIDILRFIGGNLELQRND</sequence>
<gene>
    <name evidence="1" type="ORF">L596_029784</name>
</gene>
<keyword evidence="2" id="KW-1185">Reference proteome</keyword>
<organism evidence="1 2">
    <name type="scientific">Steinernema carpocapsae</name>
    <name type="common">Entomopathogenic nematode</name>
    <dbReference type="NCBI Taxonomy" id="34508"/>
    <lineage>
        <taxon>Eukaryota</taxon>
        <taxon>Metazoa</taxon>
        <taxon>Ecdysozoa</taxon>
        <taxon>Nematoda</taxon>
        <taxon>Chromadorea</taxon>
        <taxon>Rhabditida</taxon>
        <taxon>Tylenchina</taxon>
        <taxon>Panagrolaimomorpha</taxon>
        <taxon>Strongyloidoidea</taxon>
        <taxon>Steinernematidae</taxon>
        <taxon>Steinernema</taxon>
    </lineage>
</organism>
<reference evidence="1 2" key="2">
    <citation type="journal article" date="2019" name="G3 (Bethesda)">
        <title>Hybrid Assembly of the Genome of the Entomopathogenic Nematode Steinernema carpocapsae Identifies the X-Chromosome.</title>
        <authorList>
            <person name="Serra L."/>
            <person name="Macchietto M."/>
            <person name="Macias-Munoz A."/>
            <person name="McGill C.J."/>
            <person name="Rodriguez I.M."/>
            <person name="Rodriguez B."/>
            <person name="Murad R."/>
            <person name="Mortazavi A."/>
        </authorList>
    </citation>
    <scope>NUCLEOTIDE SEQUENCE [LARGE SCALE GENOMIC DNA]</scope>
    <source>
        <strain evidence="1 2">ALL</strain>
    </source>
</reference>
<reference evidence="1 2" key="1">
    <citation type="journal article" date="2015" name="Genome Biol.">
        <title>Comparative genomics of Steinernema reveals deeply conserved gene regulatory networks.</title>
        <authorList>
            <person name="Dillman A.R."/>
            <person name="Macchietto M."/>
            <person name="Porter C.F."/>
            <person name="Rogers A."/>
            <person name="Williams B."/>
            <person name="Antoshechkin I."/>
            <person name="Lee M.M."/>
            <person name="Goodwin Z."/>
            <person name="Lu X."/>
            <person name="Lewis E.E."/>
            <person name="Goodrich-Blair H."/>
            <person name="Stock S.P."/>
            <person name="Adams B.J."/>
            <person name="Sternberg P.W."/>
            <person name="Mortazavi A."/>
        </authorList>
    </citation>
    <scope>NUCLEOTIDE SEQUENCE [LARGE SCALE GENOMIC DNA]</scope>
    <source>
        <strain evidence="1 2">ALL</strain>
    </source>
</reference>
<dbReference type="AlphaFoldDB" id="A0A4U5LQT3"/>
<comment type="caution">
    <text evidence="1">The sequence shown here is derived from an EMBL/GenBank/DDBJ whole genome shotgun (WGS) entry which is preliminary data.</text>
</comment>
<dbReference type="EMBL" id="AZBU02000013">
    <property type="protein sequence ID" value="TKR58326.1"/>
    <property type="molecule type" value="Genomic_DNA"/>
</dbReference>
<proteinExistence type="predicted"/>